<name>D5GE41_TUBMM</name>
<protein>
    <submittedName>
        <fullName evidence="1">(Perigord truffle) hypothetical protein</fullName>
    </submittedName>
</protein>
<sequence length="61" mass="6712">MRSDNEASGGDLVPCQETLVLLWNLCSLIQRLKSTRDVDVIRSQSECSGLASLALDFVHGY</sequence>
<dbReference type="KEGG" id="tml:GSTUM_00006366001"/>
<dbReference type="GeneID" id="9183116"/>
<dbReference type="InParanoid" id="D5GE41"/>
<dbReference type="AlphaFoldDB" id="D5GE41"/>
<accession>D5GE41</accession>
<organism evidence="1 2">
    <name type="scientific">Tuber melanosporum (strain Mel28)</name>
    <name type="common">Perigord black truffle</name>
    <dbReference type="NCBI Taxonomy" id="656061"/>
    <lineage>
        <taxon>Eukaryota</taxon>
        <taxon>Fungi</taxon>
        <taxon>Dikarya</taxon>
        <taxon>Ascomycota</taxon>
        <taxon>Pezizomycotina</taxon>
        <taxon>Pezizomycetes</taxon>
        <taxon>Pezizales</taxon>
        <taxon>Tuberaceae</taxon>
        <taxon>Tuber</taxon>
    </lineage>
</organism>
<gene>
    <name evidence="1" type="ORF">GSTUM_00006366001</name>
</gene>
<reference evidence="1 2" key="1">
    <citation type="journal article" date="2010" name="Nature">
        <title>Perigord black truffle genome uncovers evolutionary origins and mechanisms of symbiosis.</title>
        <authorList>
            <person name="Martin F."/>
            <person name="Kohler A."/>
            <person name="Murat C."/>
            <person name="Balestrini R."/>
            <person name="Coutinho P.M."/>
            <person name="Jaillon O."/>
            <person name="Montanini B."/>
            <person name="Morin E."/>
            <person name="Noel B."/>
            <person name="Percudani R."/>
            <person name="Porcel B."/>
            <person name="Rubini A."/>
            <person name="Amicucci A."/>
            <person name="Amselem J."/>
            <person name="Anthouard V."/>
            <person name="Arcioni S."/>
            <person name="Artiguenave F."/>
            <person name="Aury J.M."/>
            <person name="Ballario P."/>
            <person name="Bolchi A."/>
            <person name="Brenna A."/>
            <person name="Brun A."/>
            <person name="Buee M."/>
            <person name="Cantarel B."/>
            <person name="Chevalier G."/>
            <person name="Couloux A."/>
            <person name="Da Silva C."/>
            <person name="Denoeud F."/>
            <person name="Duplessis S."/>
            <person name="Ghignone S."/>
            <person name="Hilselberger B."/>
            <person name="Iotti M."/>
            <person name="Marcais B."/>
            <person name="Mello A."/>
            <person name="Miranda M."/>
            <person name="Pacioni G."/>
            <person name="Quesneville H."/>
            <person name="Riccioni C."/>
            <person name="Ruotolo R."/>
            <person name="Splivallo R."/>
            <person name="Stocchi V."/>
            <person name="Tisserant E."/>
            <person name="Viscomi A.R."/>
            <person name="Zambonelli A."/>
            <person name="Zampieri E."/>
            <person name="Henrissat B."/>
            <person name="Lebrun M.H."/>
            <person name="Paolocci F."/>
            <person name="Bonfante P."/>
            <person name="Ottonello S."/>
            <person name="Wincker P."/>
        </authorList>
    </citation>
    <scope>NUCLEOTIDE SEQUENCE [LARGE SCALE GENOMIC DNA]</scope>
    <source>
        <strain evidence="1 2">Mel28</strain>
    </source>
</reference>
<evidence type="ECO:0000313" key="2">
    <source>
        <dbReference type="Proteomes" id="UP000006911"/>
    </source>
</evidence>
<evidence type="ECO:0000313" key="1">
    <source>
        <dbReference type="EMBL" id="CAZ82784.1"/>
    </source>
</evidence>
<dbReference type="EMBL" id="FN430164">
    <property type="protein sequence ID" value="CAZ82784.1"/>
    <property type="molecule type" value="Genomic_DNA"/>
</dbReference>
<proteinExistence type="predicted"/>
<dbReference type="Proteomes" id="UP000006911">
    <property type="component" value="Unassembled WGS sequence"/>
</dbReference>
<dbReference type="RefSeq" id="XP_002838593.1">
    <property type="nucleotide sequence ID" value="XM_002838547.1"/>
</dbReference>
<dbReference type="HOGENOM" id="CLU_2924397_0_0_1"/>
<keyword evidence="2" id="KW-1185">Reference proteome</keyword>